<evidence type="ECO:0000313" key="2">
    <source>
        <dbReference type="Proteomes" id="UP000466442"/>
    </source>
</evidence>
<accession>A0A6A4JK45</accession>
<dbReference type="AlphaFoldDB" id="A0A6A4JK45"/>
<sequence>MVSMGQKEIIFGIIEASLGLATAISFGAIGGYIGCSSASYNALVSEGLLAGLVPILMRWTLKFWQSGSLPKVPELVICIWAISCYLVGGVFVIICVLDNKSSTQAYIPAVFAIVVGVMTLVDLIMGLM</sequence>
<gene>
    <name evidence="1" type="ORF">GE061_012440</name>
</gene>
<dbReference type="Proteomes" id="UP000466442">
    <property type="component" value="Unassembled WGS sequence"/>
</dbReference>
<dbReference type="EMBL" id="WIXP02000004">
    <property type="protein sequence ID" value="KAF6211923.1"/>
    <property type="molecule type" value="Genomic_DNA"/>
</dbReference>
<protein>
    <submittedName>
        <fullName evidence="1">Uncharacterized protein</fullName>
    </submittedName>
</protein>
<reference evidence="1" key="1">
    <citation type="journal article" date="2021" name="Mol. Ecol. Resour.">
        <title>Apolygus lucorum genome provides insights into omnivorousness and mesophyll feeding.</title>
        <authorList>
            <person name="Liu Y."/>
            <person name="Liu H."/>
            <person name="Wang H."/>
            <person name="Huang T."/>
            <person name="Liu B."/>
            <person name="Yang B."/>
            <person name="Yin L."/>
            <person name="Li B."/>
            <person name="Zhang Y."/>
            <person name="Zhang S."/>
            <person name="Jiang F."/>
            <person name="Zhang X."/>
            <person name="Ren Y."/>
            <person name="Wang B."/>
            <person name="Wang S."/>
            <person name="Lu Y."/>
            <person name="Wu K."/>
            <person name="Fan W."/>
            <person name="Wang G."/>
        </authorList>
    </citation>
    <scope>NUCLEOTIDE SEQUENCE</scope>
    <source>
        <strain evidence="1">12Hb</strain>
    </source>
</reference>
<name>A0A6A4JK45_APOLU</name>
<evidence type="ECO:0000313" key="1">
    <source>
        <dbReference type="EMBL" id="KAF6211923.1"/>
    </source>
</evidence>
<comment type="caution">
    <text evidence="1">The sequence shown here is derived from an EMBL/GenBank/DDBJ whole genome shotgun (WGS) entry which is preliminary data.</text>
</comment>
<proteinExistence type="predicted"/>
<organism evidence="1 2">
    <name type="scientific">Apolygus lucorum</name>
    <name type="common">Small green plant bug</name>
    <name type="synonym">Lygocoris lucorum</name>
    <dbReference type="NCBI Taxonomy" id="248454"/>
    <lineage>
        <taxon>Eukaryota</taxon>
        <taxon>Metazoa</taxon>
        <taxon>Ecdysozoa</taxon>
        <taxon>Arthropoda</taxon>
        <taxon>Hexapoda</taxon>
        <taxon>Insecta</taxon>
        <taxon>Pterygota</taxon>
        <taxon>Neoptera</taxon>
        <taxon>Paraneoptera</taxon>
        <taxon>Hemiptera</taxon>
        <taxon>Heteroptera</taxon>
        <taxon>Panheteroptera</taxon>
        <taxon>Cimicomorpha</taxon>
        <taxon>Miridae</taxon>
        <taxon>Mirini</taxon>
        <taxon>Apolygus</taxon>
    </lineage>
</organism>
<keyword evidence="2" id="KW-1185">Reference proteome</keyword>